<proteinExistence type="predicted"/>
<gene>
    <name evidence="3" type="ordered locus">Lcho_0465</name>
</gene>
<name>B1XXX1_LEPCP</name>
<evidence type="ECO:0000259" key="2">
    <source>
        <dbReference type="Pfam" id="PF16036"/>
    </source>
</evidence>
<keyword evidence="1" id="KW-0732">Signal</keyword>
<dbReference type="AlphaFoldDB" id="B1XXX1"/>
<keyword evidence="4" id="KW-1185">Reference proteome</keyword>
<accession>B1XXX1</accession>
<evidence type="ECO:0000313" key="3">
    <source>
        <dbReference type="EMBL" id="ACB32740.1"/>
    </source>
</evidence>
<dbReference type="InterPro" id="IPR006311">
    <property type="entry name" value="TAT_signal"/>
</dbReference>
<sequence length="195" mass="21127" precursor="true">MKPASLARRRCLADLGAACVVLAAAPSLAWAQSVDPATAAPAEVASTLTGARLQGQLRFRWFGLHIYDARLWSRERVASDDYAGREFALELQYARSLAGSAIAERSIDEMRKLDAVNEAQATAWLAAMRAAFPDVQAGERITGRHRPGQGASFYFNGRATREIADSEFARLFFGIWLSPRSGSASQRAALLGQPA</sequence>
<dbReference type="InterPro" id="IPR016087">
    <property type="entry name" value="Chalcone_isomerase"/>
</dbReference>
<dbReference type="OrthoDB" id="8527419at2"/>
<organism evidence="3 4">
    <name type="scientific">Leptothrix cholodnii (strain ATCC 51168 / LMG 8142 / SP-6)</name>
    <name type="common">Leptothrix discophora (strain SP-6)</name>
    <dbReference type="NCBI Taxonomy" id="395495"/>
    <lineage>
        <taxon>Bacteria</taxon>
        <taxon>Pseudomonadati</taxon>
        <taxon>Pseudomonadota</taxon>
        <taxon>Betaproteobacteria</taxon>
        <taxon>Burkholderiales</taxon>
        <taxon>Sphaerotilaceae</taxon>
        <taxon>Leptothrix</taxon>
    </lineage>
</organism>
<dbReference type="KEGG" id="lch:Lcho_0465"/>
<dbReference type="PROSITE" id="PS51318">
    <property type="entry name" value="TAT"/>
    <property type="match status" value="1"/>
</dbReference>
<dbReference type="HOGENOM" id="CLU_102167_1_0_4"/>
<reference evidence="3 4" key="1">
    <citation type="submission" date="2008-03" db="EMBL/GenBank/DDBJ databases">
        <title>Complete sequence of Leptothrix cholodnii SP-6.</title>
        <authorList>
            <consortium name="US DOE Joint Genome Institute"/>
            <person name="Copeland A."/>
            <person name="Lucas S."/>
            <person name="Lapidus A."/>
            <person name="Glavina del Rio T."/>
            <person name="Dalin E."/>
            <person name="Tice H."/>
            <person name="Bruce D."/>
            <person name="Goodwin L."/>
            <person name="Pitluck S."/>
            <person name="Chertkov O."/>
            <person name="Brettin T."/>
            <person name="Detter J.C."/>
            <person name="Han C."/>
            <person name="Kuske C.R."/>
            <person name="Schmutz J."/>
            <person name="Larimer F."/>
            <person name="Land M."/>
            <person name="Hauser L."/>
            <person name="Kyrpides N."/>
            <person name="Lykidis A."/>
            <person name="Emerson D."/>
            <person name="Richardson P."/>
        </authorList>
    </citation>
    <scope>NUCLEOTIDE SEQUENCE [LARGE SCALE GENOMIC DNA]</scope>
    <source>
        <strain evidence="4">ATCC 51168 / LMG 8142 / SP-6</strain>
    </source>
</reference>
<dbReference type="Proteomes" id="UP000001693">
    <property type="component" value="Chromosome"/>
</dbReference>
<feature type="signal peptide" evidence="1">
    <location>
        <begin position="1"/>
        <end position="31"/>
    </location>
</feature>
<dbReference type="Pfam" id="PF16036">
    <property type="entry name" value="Chalcone_3"/>
    <property type="match status" value="1"/>
</dbReference>
<dbReference type="STRING" id="395495.Lcho_0465"/>
<dbReference type="eggNOG" id="COG3572">
    <property type="taxonomic scope" value="Bacteria"/>
</dbReference>
<dbReference type="EMBL" id="CP001013">
    <property type="protein sequence ID" value="ACB32740.1"/>
    <property type="molecule type" value="Genomic_DNA"/>
</dbReference>
<protein>
    <recommendedName>
        <fullName evidence="2">Chalcone isomerase domain-containing protein</fullName>
    </recommendedName>
</protein>
<feature type="domain" description="Chalcone isomerase" evidence="2">
    <location>
        <begin position="64"/>
        <end position="192"/>
    </location>
</feature>
<evidence type="ECO:0000313" key="4">
    <source>
        <dbReference type="Proteomes" id="UP000001693"/>
    </source>
</evidence>
<evidence type="ECO:0000256" key="1">
    <source>
        <dbReference type="SAM" id="SignalP"/>
    </source>
</evidence>
<feature type="chain" id="PRO_5002771005" description="Chalcone isomerase domain-containing protein" evidence="1">
    <location>
        <begin position="32"/>
        <end position="195"/>
    </location>
</feature>